<proteinExistence type="inferred from homology"/>
<dbReference type="InterPro" id="IPR045034">
    <property type="entry name" value="O-acyltransferase_WSD1-like"/>
</dbReference>
<evidence type="ECO:0000256" key="11">
    <source>
        <dbReference type="SAM" id="MobiDB-lite"/>
    </source>
</evidence>
<evidence type="ECO:0000256" key="5">
    <source>
        <dbReference type="ARBA" id="ARBA00022516"/>
    </source>
</evidence>
<evidence type="ECO:0000259" key="13">
    <source>
        <dbReference type="Pfam" id="PF06974"/>
    </source>
</evidence>
<reference evidence="14" key="1">
    <citation type="submission" date="2020-11" db="EMBL/GenBank/DDBJ databases">
        <title>Nocardioides sp. CBS4Y-1, whole genome shotgun sequence.</title>
        <authorList>
            <person name="Tuo L."/>
        </authorList>
    </citation>
    <scope>NUCLEOTIDE SEQUENCE</scope>
    <source>
        <strain evidence="14">CBS4Y-1</strain>
    </source>
</reference>
<evidence type="ECO:0000256" key="4">
    <source>
        <dbReference type="ARBA" id="ARBA00013244"/>
    </source>
</evidence>
<evidence type="ECO:0000256" key="1">
    <source>
        <dbReference type="ARBA" id="ARBA00004771"/>
    </source>
</evidence>
<evidence type="ECO:0000256" key="10">
    <source>
        <dbReference type="ARBA" id="ARBA00048109"/>
    </source>
</evidence>
<dbReference type="Gene3D" id="3.30.559.10">
    <property type="entry name" value="Chloramphenicol acetyltransferase-like domain"/>
    <property type="match status" value="1"/>
</dbReference>
<evidence type="ECO:0000256" key="7">
    <source>
        <dbReference type="ARBA" id="ARBA00022798"/>
    </source>
</evidence>
<dbReference type="SUPFAM" id="SSF52777">
    <property type="entry name" value="CoA-dependent acyltransferases"/>
    <property type="match status" value="1"/>
</dbReference>
<dbReference type="Pfam" id="PF03007">
    <property type="entry name" value="WS_DGAT_cat"/>
    <property type="match status" value="1"/>
</dbReference>
<dbReference type="PANTHER" id="PTHR31650">
    <property type="entry name" value="O-ACYLTRANSFERASE (WSD1-LIKE) FAMILY PROTEIN"/>
    <property type="match status" value="1"/>
</dbReference>
<dbReference type="GO" id="GO:0051701">
    <property type="term" value="P:biological process involved in interaction with host"/>
    <property type="evidence" value="ECO:0007669"/>
    <property type="project" value="TreeGrafter"/>
</dbReference>
<comment type="pathway">
    <text evidence="1">Glycerolipid metabolism; triacylglycerol biosynthesis.</text>
</comment>
<feature type="domain" description="O-acyltransferase WSD1-like N-terminal" evidence="12">
    <location>
        <begin position="8"/>
        <end position="268"/>
    </location>
</feature>
<dbReference type="GO" id="GO:0019432">
    <property type="term" value="P:triglyceride biosynthetic process"/>
    <property type="evidence" value="ECO:0007669"/>
    <property type="project" value="TreeGrafter"/>
</dbReference>
<comment type="pathway">
    <text evidence="2">Lipid metabolism.</text>
</comment>
<sequence>MPAPERLGGRDSLLLHLETPDVPMHTLKILVLDSTQRGRAVSREDIRAAVEPRLGLVPWTTRRLVERRWFGARPFLVDDADFDLDAHLGEVDLADAEPGWRDLDEVCARLAEQHLPRDRPLWALTLVHGLDGGRQAVIARVHHAVMDGLAAANLFSALTGESSGDVPPAAAAPRPSSTPGQAALAVGVLRSWGPRLRLLPVIGRERRASRRAEQPSPDDAASVPRPLRARRSSLNGRGEASRVCASSRLDLGAVRGISQATGGTVTGVLHGVLAGAVRAELLARGERVEAPLVATFGVAEDVADPRLGGNAIAETHVHLHAELSDPVARLEATARSMRVSVGQRRSAGFARTEFLAGLAPRVASRLRALAAPRSPVVLNHVTTASLRGPSEHRWLGDVEVVGFFSQSLAVAPADVNLTAYSYGGEMYLGLIGTPRTMVDPARFLRRMGEALVELDEAIRGRRGVLRGEESPSQ</sequence>
<keyword evidence="5" id="KW-0444">Lipid biosynthesis</keyword>
<dbReference type="Proteomes" id="UP000656804">
    <property type="component" value="Unassembled WGS sequence"/>
</dbReference>
<keyword evidence="15" id="KW-1185">Reference proteome</keyword>
<evidence type="ECO:0000256" key="9">
    <source>
        <dbReference type="ARBA" id="ARBA00023315"/>
    </source>
</evidence>
<dbReference type="GO" id="GO:0005886">
    <property type="term" value="C:plasma membrane"/>
    <property type="evidence" value="ECO:0007669"/>
    <property type="project" value="TreeGrafter"/>
</dbReference>
<keyword evidence="6" id="KW-0808">Transferase</keyword>
<gene>
    <name evidence="14" type="ORF">ISG29_17390</name>
</gene>
<comment type="catalytic activity">
    <reaction evidence="10">
        <text>an acyl-CoA + a 1,2-diacyl-sn-glycerol = a triacyl-sn-glycerol + CoA</text>
        <dbReference type="Rhea" id="RHEA:10868"/>
        <dbReference type="ChEBI" id="CHEBI:17815"/>
        <dbReference type="ChEBI" id="CHEBI:57287"/>
        <dbReference type="ChEBI" id="CHEBI:58342"/>
        <dbReference type="ChEBI" id="CHEBI:64615"/>
        <dbReference type="EC" id="2.3.1.20"/>
    </reaction>
</comment>
<dbReference type="Pfam" id="PF06974">
    <property type="entry name" value="WS_DGAT_C"/>
    <property type="match status" value="1"/>
</dbReference>
<dbReference type="EMBL" id="JADIVZ010000012">
    <property type="protein sequence ID" value="MBF4163465.1"/>
    <property type="molecule type" value="Genomic_DNA"/>
</dbReference>
<dbReference type="AlphaFoldDB" id="A0A930V2H6"/>
<feature type="region of interest" description="Disordered" evidence="11">
    <location>
        <begin position="206"/>
        <end position="239"/>
    </location>
</feature>
<dbReference type="EC" id="2.3.1.20" evidence="4"/>
<keyword evidence="9" id="KW-0012">Acyltransferase</keyword>
<evidence type="ECO:0000313" key="15">
    <source>
        <dbReference type="Proteomes" id="UP000656804"/>
    </source>
</evidence>
<comment type="caution">
    <text evidence="14">The sequence shown here is derived from an EMBL/GenBank/DDBJ whole genome shotgun (WGS) entry which is preliminary data.</text>
</comment>
<evidence type="ECO:0000256" key="6">
    <source>
        <dbReference type="ARBA" id="ARBA00022679"/>
    </source>
</evidence>
<keyword evidence="7" id="KW-0319">Glycerol metabolism</keyword>
<feature type="domain" description="O-acyltransferase WSD1 C-terminal" evidence="13">
    <location>
        <begin position="309"/>
        <end position="454"/>
    </location>
</feature>
<dbReference type="RefSeq" id="WP_194504730.1">
    <property type="nucleotide sequence ID" value="NZ_JADIVZ010000012.1"/>
</dbReference>
<dbReference type="InterPro" id="IPR004255">
    <property type="entry name" value="O-acyltransferase_WSD1_N"/>
</dbReference>
<dbReference type="InterPro" id="IPR009721">
    <property type="entry name" value="O-acyltransferase_WSD1_C"/>
</dbReference>
<evidence type="ECO:0000256" key="8">
    <source>
        <dbReference type="ARBA" id="ARBA00023098"/>
    </source>
</evidence>
<evidence type="ECO:0000313" key="14">
    <source>
        <dbReference type="EMBL" id="MBF4163465.1"/>
    </source>
</evidence>
<accession>A0A930V2H6</accession>
<evidence type="ECO:0000256" key="3">
    <source>
        <dbReference type="ARBA" id="ARBA00009587"/>
    </source>
</evidence>
<comment type="similarity">
    <text evidence="3">Belongs to the long-chain O-acyltransferase family.</text>
</comment>
<organism evidence="14 15">
    <name type="scientific">Nocardioides acrostichi</name>
    <dbReference type="NCBI Taxonomy" id="2784339"/>
    <lineage>
        <taxon>Bacteria</taxon>
        <taxon>Bacillati</taxon>
        <taxon>Actinomycetota</taxon>
        <taxon>Actinomycetes</taxon>
        <taxon>Propionibacteriales</taxon>
        <taxon>Nocardioidaceae</taxon>
        <taxon>Nocardioides</taxon>
    </lineage>
</organism>
<dbReference type="GO" id="GO:0071731">
    <property type="term" value="P:response to nitric oxide"/>
    <property type="evidence" value="ECO:0007669"/>
    <property type="project" value="TreeGrafter"/>
</dbReference>
<name>A0A930V2H6_9ACTN</name>
<evidence type="ECO:0000256" key="2">
    <source>
        <dbReference type="ARBA" id="ARBA00005189"/>
    </source>
</evidence>
<dbReference type="PANTHER" id="PTHR31650:SF1">
    <property type="entry name" value="WAX ESTER SYNTHASE_DIACYLGLYCEROL ACYLTRANSFERASE 4-RELATED"/>
    <property type="match status" value="1"/>
</dbReference>
<evidence type="ECO:0000259" key="12">
    <source>
        <dbReference type="Pfam" id="PF03007"/>
    </source>
</evidence>
<protein>
    <recommendedName>
        <fullName evidence="4">diacylglycerol O-acyltransferase</fullName>
        <ecNumber evidence="4">2.3.1.20</ecNumber>
    </recommendedName>
</protein>
<dbReference type="GO" id="GO:0004144">
    <property type="term" value="F:diacylglycerol O-acyltransferase activity"/>
    <property type="evidence" value="ECO:0007669"/>
    <property type="project" value="UniProtKB-EC"/>
</dbReference>
<dbReference type="GO" id="GO:0001666">
    <property type="term" value="P:response to hypoxia"/>
    <property type="evidence" value="ECO:0007669"/>
    <property type="project" value="TreeGrafter"/>
</dbReference>
<dbReference type="GO" id="GO:0006071">
    <property type="term" value="P:glycerol metabolic process"/>
    <property type="evidence" value="ECO:0007669"/>
    <property type="project" value="UniProtKB-KW"/>
</dbReference>
<dbReference type="InterPro" id="IPR023213">
    <property type="entry name" value="CAT-like_dom_sf"/>
</dbReference>
<keyword evidence="8" id="KW-0443">Lipid metabolism</keyword>